<dbReference type="Gene3D" id="3.40.50.2300">
    <property type="match status" value="1"/>
</dbReference>
<dbReference type="CDD" id="cd00075">
    <property type="entry name" value="HATPase"/>
    <property type="match status" value="1"/>
</dbReference>
<name>A0ABS8CIK4_9RHOB</name>
<dbReference type="InterPro" id="IPR036097">
    <property type="entry name" value="HisK_dim/P_sf"/>
</dbReference>
<comment type="caution">
    <text evidence="11">The sequence shown here is derived from an EMBL/GenBank/DDBJ whole genome shotgun (WGS) entry which is preliminary data.</text>
</comment>
<proteinExistence type="predicted"/>
<dbReference type="InterPro" id="IPR001789">
    <property type="entry name" value="Sig_transdc_resp-reg_receiver"/>
</dbReference>
<protein>
    <recommendedName>
        <fullName evidence="2">histidine kinase</fullName>
        <ecNumber evidence="2">2.7.13.3</ecNumber>
    </recommendedName>
</protein>
<dbReference type="Proteomes" id="UP001198571">
    <property type="component" value="Unassembled WGS sequence"/>
</dbReference>
<feature type="coiled-coil region" evidence="8">
    <location>
        <begin position="12"/>
        <end position="84"/>
    </location>
</feature>
<evidence type="ECO:0000259" key="10">
    <source>
        <dbReference type="PROSITE" id="PS50110"/>
    </source>
</evidence>
<evidence type="ECO:0000313" key="12">
    <source>
        <dbReference type="Proteomes" id="UP001198571"/>
    </source>
</evidence>
<dbReference type="EC" id="2.7.13.3" evidence="2"/>
<feature type="modified residue" description="4-aspartylphosphate" evidence="7">
    <location>
        <position position="375"/>
    </location>
</feature>
<feature type="domain" description="Histidine kinase" evidence="9">
    <location>
        <begin position="91"/>
        <end position="301"/>
    </location>
</feature>
<dbReference type="SUPFAM" id="SSF52172">
    <property type="entry name" value="CheY-like"/>
    <property type="match status" value="1"/>
</dbReference>
<dbReference type="SMART" id="SM00387">
    <property type="entry name" value="HATPase_c"/>
    <property type="match status" value="1"/>
</dbReference>
<reference evidence="11 12" key="1">
    <citation type="submission" date="2020-07" db="EMBL/GenBank/DDBJ databases">
        <title>Pseudogemmobacter sp. nov., isolated from poultry manure in Taiwan.</title>
        <authorList>
            <person name="Lin S.-Y."/>
            <person name="Tang Y.-S."/>
            <person name="Young C.-C."/>
        </authorList>
    </citation>
    <scope>NUCLEOTIDE SEQUENCE [LARGE SCALE GENOMIC DNA]</scope>
    <source>
        <strain evidence="11 12">CC-YST710</strain>
    </source>
</reference>
<evidence type="ECO:0000256" key="7">
    <source>
        <dbReference type="PROSITE-ProRule" id="PRU00169"/>
    </source>
</evidence>
<evidence type="ECO:0000256" key="2">
    <source>
        <dbReference type="ARBA" id="ARBA00012438"/>
    </source>
</evidence>
<sequence>MLRDSDPPERQIEKLQRINEALVGRLERIQEQRGPSYALTRTAAVLEREVMARNRDLEAALTDLARTNTELARARESADEANRAKSRFLRAASHDLLQPLSAARLFLSHLAELSPMPDQQALLSHLTETIESAEELIRALSDIARLDSRNFAMNPGPVAIGRLFRRLIIDMQPQAAARGIDLRFVASAVTVESDPVYLRQIAQNLIGNALKYTSGRRVLVGLRRDGDHVWLEVLDEGPGIALRDQERIFNEFERLSRSQQAGHGLGLSIVQRACQQLGHRLELRSEPGRGSCFRVALPVMRRIEGAVPPGAQALPVRATIPLAGRRVLVIENDDAMRRAFSFLLNGWGMEVSATSEIATARRFARAQAPDVVLSDYRLDDGETGFQALDLLEADLGHSLPALIVSAETAEFIHAEAGNRPVEVLTKPVAEHELRRGLAFAIQNHIRQGGSG</sequence>
<dbReference type="SUPFAM" id="SSF55874">
    <property type="entry name" value="ATPase domain of HSP90 chaperone/DNA topoisomerase II/histidine kinase"/>
    <property type="match status" value="1"/>
</dbReference>
<dbReference type="SMART" id="SM00388">
    <property type="entry name" value="HisKA"/>
    <property type="match status" value="1"/>
</dbReference>
<dbReference type="Gene3D" id="1.10.287.130">
    <property type="match status" value="1"/>
</dbReference>
<gene>
    <name evidence="11" type="ORF">H0485_04270</name>
</gene>
<dbReference type="PROSITE" id="PS50109">
    <property type="entry name" value="HIS_KIN"/>
    <property type="match status" value="1"/>
</dbReference>
<dbReference type="PANTHER" id="PTHR43711">
    <property type="entry name" value="TWO-COMPONENT HISTIDINE KINASE"/>
    <property type="match status" value="1"/>
</dbReference>
<dbReference type="Pfam" id="PF00072">
    <property type="entry name" value="Response_reg"/>
    <property type="match status" value="1"/>
</dbReference>
<evidence type="ECO:0000256" key="1">
    <source>
        <dbReference type="ARBA" id="ARBA00000085"/>
    </source>
</evidence>
<evidence type="ECO:0000256" key="4">
    <source>
        <dbReference type="ARBA" id="ARBA00022679"/>
    </source>
</evidence>
<dbReference type="InterPro" id="IPR050736">
    <property type="entry name" value="Sensor_HK_Regulatory"/>
</dbReference>
<dbReference type="Gene3D" id="3.30.565.10">
    <property type="entry name" value="Histidine kinase-like ATPase, C-terminal domain"/>
    <property type="match status" value="1"/>
</dbReference>
<keyword evidence="8" id="KW-0175">Coiled coil</keyword>
<dbReference type="InterPro" id="IPR003661">
    <property type="entry name" value="HisK_dim/P_dom"/>
</dbReference>
<dbReference type="PANTHER" id="PTHR43711:SF28">
    <property type="entry name" value="SENSOR HISTIDINE KINASE YXDK"/>
    <property type="match status" value="1"/>
</dbReference>
<keyword evidence="3 7" id="KW-0597">Phosphoprotein</keyword>
<evidence type="ECO:0000256" key="3">
    <source>
        <dbReference type="ARBA" id="ARBA00022553"/>
    </source>
</evidence>
<dbReference type="PRINTS" id="PR00344">
    <property type="entry name" value="BCTRLSENSOR"/>
</dbReference>
<evidence type="ECO:0000256" key="5">
    <source>
        <dbReference type="ARBA" id="ARBA00022777"/>
    </source>
</evidence>
<dbReference type="InterPro" id="IPR003594">
    <property type="entry name" value="HATPase_dom"/>
</dbReference>
<evidence type="ECO:0000313" key="11">
    <source>
        <dbReference type="EMBL" id="MCB5409224.1"/>
    </source>
</evidence>
<evidence type="ECO:0000256" key="8">
    <source>
        <dbReference type="SAM" id="Coils"/>
    </source>
</evidence>
<organism evidence="11 12">
    <name type="scientific">Pseudogemmobacter faecipullorum</name>
    <dbReference type="NCBI Taxonomy" id="2755041"/>
    <lineage>
        <taxon>Bacteria</taxon>
        <taxon>Pseudomonadati</taxon>
        <taxon>Pseudomonadota</taxon>
        <taxon>Alphaproteobacteria</taxon>
        <taxon>Rhodobacterales</taxon>
        <taxon>Paracoccaceae</taxon>
        <taxon>Pseudogemmobacter</taxon>
    </lineage>
</organism>
<dbReference type="InterPro" id="IPR005467">
    <property type="entry name" value="His_kinase_dom"/>
</dbReference>
<dbReference type="CDD" id="cd00082">
    <property type="entry name" value="HisKA"/>
    <property type="match status" value="1"/>
</dbReference>
<feature type="domain" description="Response regulatory" evidence="10">
    <location>
        <begin position="326"/>
        <end position="441"/>
    </location>
</feature>
<keyword evidence="5" id="KW-0418">Kinase</keyword>
<dbReference type="SMART" id="SM00448">
    <property type="entry name" value="REC"/>
    <property type="match status" value="1"/>
</dbReference>
<dbReference type="EMBL" id="JACDXX010000003">
    <property type="protein sequence ID" value="MCB5409224.1"/>
    <property type="molecule type" value="Genomic_DNA"/>
</dbReference>
<dbReference type="CDD" id="cd00156">
    <property type="entry name" value="REC"/>
    <property type="match status" value="1"/>
</dbReference>
<dbReference type="Pfam" id="PF00512">
    <property type="entry name" value="HisKA"/>
    <property type="match status" value="1"/>
</dbReference>
<dbReference type="Pfam" id="PF02518">
    <property type="entry name" value="HATPase_c"/>
    <property type="match status" value="1"/>
</dbReference>
<keyword evidence="12" id="KW-1185">Reference proteome</keyword>
<evidence type="ECO:0000256" key="6">
    <source>
        <dbReference type="ARBA" id="ARBA00023012"/>
    </source>
</evidence>
<dbReference type="InterPro" id="IPR004358">
    <property type="entry name" value="Sig_transdc_His_kin-like_C"/>
</dbReference>
<dbReference type="SUPFAM" id="SSF47384">
    <property type="entry name" value="Homodimeric domain of signal transducing histidine kinase"/>
    <property type="match status" value="1"/>
</dbReference>
<keyword evidence="4" id="KW-0808">Transferase</keyword>
<dbReference type="PROSITE" id="PS50110">
    <property type="entry name" value="RESPONSE_REGULATORY"/>
    <property type="match status" value="1"/>
</dbReference>
<accession>A0ABS8CIK4</accession>
<dbReference type="InterPro" id="IPR036890">
    <property type="entry name" value="HATPase_C_sf"/>
</dbReference>
<dbReference type="InterPro" id="IPR011006">
    <property type="entry name" value="CheY-like_superfamily"/>
</dbReference>
<comment type="catalytic activity">
    <reaction evidence="1">
        <text>ATP + protein L-histidine = ADP + protein N-phospho-L-histidine.</text>
        <dbReference type="EC" id="2.7.13.3"/>
    </reaction>
</comment>
<keyword evidence="6" id="KW-0902">Two-component regulatory system</keyword>
<evidence type="ECO:0000259" key="9">
    <source>
        <dbReference type="PROSITE" id="PS50109"/>
    </source>
</evidence>